<feature type="compositionally biased region" description="Low complexity" evidence="1">
    <location>
        <begin position="44"/>
        <end position="57"/>
    </location>
</feature>
<evidence type="ECO:0000256" key="1">
    <source>
        <dbReference type="SAM" id="MobiDB-lite"/>
    </source>
</evidence>
<feature type="region of interest" description="Disordered" evidence="1">
    <location>
        <begin position="44"/>
        <end position="94"/>
    </location>
</feature>
<gene>
    <name evidence="2" type="ORF">LIPSTDRAFT_157771</name>
</gene>
<proteinExistence type="predicted"/>
<reference evidence="2 3" key="1">
    <citation type="journal article" date="2016" name="Proc. Natl. Acad. Sci. U.S.A.">
        <title>Comparative genomics of biotechnologically important yeasts.</title>
        <authorList>
            <person name="Riley R."/>
            <person name="Haridas S."/>
            <person name="Wolfe K.H."/>
            <person name="Lopes M.R."/>
            <person name="Hittinger C.T."/>
            <person name="Goeker M."/>
            <person name="Salamov A.A."/>
            <person name="Wisecaver J.H."/>
            <person name="Long T.M."/>
            <person name="Calvey C.H."/>
            <person name="Aerts A.L."/>
            <person name="Barry K.W."/>
            <person name="Choi C."/>
            <person name="Clum A."/>
            <person name="Coughlan A.Y."/>
            <person name="Deshpande S."/>
            <person name="Douglass A.P."/>
            <person name="Hanson S.J."/>
            <person name="Klenk H.-P."/>
            <person name="LaButti K.M."/>
            <person name="Lapidus A."/>
            <person name="Lindquist E.A."/>
            <person name="Lipzen A.M."/>
            <person name="Meier-Kolthoff J.P."/>
            <person name="Ohm R.A."/>
            <person name="Otillar R.P."/>
            <person name="Pangilinan J.L."/>
            <person name="Peng Y."/>
            <person name="Rokas A."/>
            <person name="Rosa C.A."/>
            <person name="Scheuner C."/>
            <person name="Sibirny A.A."/>
            <person name="Slot J.C."/>
            <person name="Stielow J.B."/>
            <person name="Sun H."/>
            <person name="Kurtzman C.P."/>
            <person name="Blackwell M."/>
            <person name="Grigoriev I.V."/>
            <person name="Jeffries T.W."/>
        </authorList>
    </citation>
    <scope>NUCLEOTIDE SEQUENCE [LARGE SCALE GENOMIC DNA]</scope>
    <source>
        <strain evidence="2 3">NRRL Y-11557</strain>
    </source>
</reference>
<dbReference type="OrthoDB" id="4083245at2759"/>
<feature type="compositionally biased region" description="Polar residues" evidence="1">
    <location>
        <begin position="58"/>
        <end position="69"/>
    </location>
</feature>
<dbReference type="Proteomes" id="UP000094385">
    <property type="component" value="Unassembled WGS sequence"/>
</dbReference>
<organism evidence="2 3">
    <name type="scientific">Lipomyces starkeyi NRRL Y-11557</name>
    <dbReference type="NCBI Taxonomy" id="675824"/>
    <lineage>
        <taxon>Eukaryota</taxon>
        <taxon>Fungi</taxon>
        <taxon>Dikarya</taxon>
        <taxon>Ascomycota</taxon>
        <taxon>Saccharomycotina</taxon>
        <taxon>Lipomycetes</taxon>
        <taxon>Lipomycetales</taxon>
        <taxon>Lipomycetaceae</taxon>
        <taxon>Lipomyces</taxon>
    </lineage>
</organism>
<evidence type="ECO:0000313" key="2">
    <source>
        <dbReference type="EMBL" id="ODQ70760.1"/>
    </source>
</evidence>
<dbReference type="EMBL" id="KV454299">
    <property type="protein sequence ID" value="ODQ70760.1"/>
    <property type="molecule type" value="Genomic_DNA"/>
</dbReference>
<dbReference type="STRING" id="675824.A0A1E3PZI4"/>
<accession>A0A1E3PZI4</accession>
<name>A0A1E3PZI4_LIPST</name>
<protein>
    <submittedName>
        <fullName evidence="2">Uncharacterized protein</fullName>
    </submittedName>
</protein>
<feature type="compositionally biased region" description="Polar residues" evidence="1">
    <location>
        <begin position="76"/>
        <end position="86"/>
    </location>
</feature>
<evidence type="ECO:0000313" key="3">
    <source>
        <dbReference type="Proteomes" id="UP000094385"/>
    </source>
</evidence>
<dbReference type="AlphaFoldDB" id="A0A1E3PZI4"/>
<keyword evidence="3" id="KW-1185">Reference proteome</keyword>
<sequence length="291" mass="32280">MSRMDVDQSPNVTPPNLPHALYTPHFACHDSLSLPAQSIKRTRSSCSLSSSPTNTPSEQEFNSPWSNPLSPAVACTSGSATPTRSASPVRKRSRPQIMTEVAPSYVKISQDAQIFNPGDYLGIFAFLPGSTVSFRVSMYSLLRQSSGPKIFAFYGQGHDNHIRALSELSGFFRREYDASIYAVCVTPPDLRNVYGIPIIFDPKTSLTRYCRALHPIAGGRHAMNAIIIVDDFGKKRCFLPVGYGGYIARPVAIEDLDWVVGDALRYLRYEQHHVQPGARVEDEELSDDEEH</sequence>